<sequence length="143" mass="15412">MTSTVVGALGVSGIGASVAKTKPGGCQLLRVWRECWRYRCVGVLQFLSKRLLQSGAHSGGESQACTCRPGLAGKRIGRLSSLLQTTAASSRTRSVLQTVLWTWPCCPRGIGRLAEECEKVSQLVPSAPTRMSSLRSLTVWFTD</sequence>
<proteinExistence type="predicted"/>
<protein>
    <submittedName>
        <fullName evidence="1">Uncharacterized protein</fullName>
    </submittedName>
</protein>
<accession>A0ABD0J7T1</accession>
<gene>
    <name evidence="1" type="ORF">BaRGS_00037778</name>
</gene>
<reference evidence="1 2" key="1">
    <citation type="journal article" date="2023" name="Sci. Data">
        <title>Genome assembly of the Korean intertidal mud-creeper Batillaria attramentaria.</title>
        <authorList>
            <person name="Patra A.K."/>
            <person name="Ho P.T."/>
            <person name="Jun S."/>
            <person name="Lee S.J."/>
            <person name="Kim Y."/>
            <person name="Won Y.J."/>
        </authorList>
    </citation>
    <scope>NUCLEOTIDE SEQUENCE [LARGE SCALE GENOMIC DNA]</scope>
    <source>
        <strain evidence="1">Wonlab-2016</strain>
    </source>
</reference>
<dbReference type="Proteomes" id="UP001519460">
    <property type="component" value="Unassembled WGS sequence"/>
</dbReference>
<organism evidence="1 2">
    <name type="scientific">Batillaria attramentaria</name>
    <dbReference type="NCBI Taxonomy" id="370345"/>
    <lineage>
        <taxon>Eukaryota</taxon>
        <taxon>Metazoa</taxon>
        <taxon>Spiralia</taxon>
        <taxon>Lophotrochozoa</taxon>
        <taxon>Mollusca</taxon>
        <taxon>Gastropoda</taxon>
        <taxon>Caenogastropoda</taxon>
        <taxon>Sorbeoconcha</taxon>
        <taxon>Cerithioidea</taxon>
        <taxon>Batillariidae</taxon>
        <taxon>Batillaria</taxon>
    </lineage>
</organism>
<dbReference type="EMBL" id="JACVVK020000580">
    <property type="protein sequence ID" value="KAK7465039.1"/>
    <property type="molecule type" value="Genomic_DNA"/>
</dbReference>
<evidence type="ECO:0000313" key="2">
    <source>
        <dbReference type="Proteomes" id="UP001519460"/>
    </source>
</evidence>
<dbReference type="AlphaFoldDB" id="A0ABD0J7T1"/>
<name>A0ABD0J7T1_9CAEN</name>
<comment type="caution">
    <text evidence="1">The sequence shown here is derived from an EMBL/GenBank/DDBJ whole genome shotgun (WGS) entry which is preliminary data.</text>
</comment>
<keyword evidence="2" id="KW-1185">Reference proteome</keyword>
<evidence type="ECO:0000313" key="1">
    <source>
        <dbReference type="EMBL" id="KAK7465039.1"/>
    </source>
</evidence>